<proteinExistence type="predicted"/>
<dbReference type="AlphaFoldDB" id="A0A2K4ZA48"/>
<dbReference type="OrthoDB" id="3235892at2"/>
<dbReference type="PROSITE" id="PS51257">
    <property type="entry name" value="PROKAR_LIPOPROTEIN"/>
    <property type="match status" value="1"/>
</dbReference>
<feature type="signal peptide" evidence="2">
    <location>
        <begin position="1"/>
        <end position="24"/>
    </location>
</feature>
<dbReference type="SUPFAM" id="SSF53850">
    <property type="entry name" value="Periplasmic binding protein-like II"/>
    <property type="match status" value="1"/>
</dbReference>
<evidence type="ECO:0000256" key="2">
    <source>
        <dbReference type="SAM" id="SignalP"/>
    </source>
</evidence>
<reference evidence="3 4" key="1">
    <citation type="submission" date="2018-01" db="EMBL/GenBank/DDBJ databases">
        <authorList>
            <person name="Gaut B.S."/>
            <person name="Morton B.R."/>
            <person name="Clegg M.T."/>
            <person name="Duvall M.R."/>
        </authorList>
    </citation>
    <scope>NUCLEOTIDE SEQUENCE [LARGE SCALE GENOMIC DNA]</scope>
    <source>
        <strain evidence="3">GP69</strain>
    </source>
</reference>
<feature type="compositionally biased region" description="Low complexity" evidence="1">
    <location>
        <begin position="47"/>
        <end position="56"/>
    </location>
</feature>
<protein>
    <recommendedName>
        <fullName evidence="5">Lipoprotein LipO</fullName>
    </recommendedName>
</protein>
<dbReference type="RefSeq" id="WP_103237476.1">
    <property type="nucleotide sequence ID" value="NZ_JANJZD010000008.1"/>
</dbReference>
<keyword evidence="2" id="KW-0732">Signal</keyword>
<gene>
    <name evidence="3" type="ORF">AMURIS_00037</name>
</gene>
<evidence type="ECO:0000256" key="1">
    <source>
        <dbReference type="SAM" id="MobiDB-lite"/>
    </source>
</evidence>
<dbReference type="Gene3D" id="3.40.190.10">
    <property type="entry name" value="Periplasmic binding protein-like II"/>
    <property type="match status" value="2"/>
</dbReference>
<evidence type="ECO:0000313" key="4">
    <source>
        <dbReference type="Proteomes" id="UP000236311"/>
    </source>
</evidence>
<feature type="region of interest" description="Disordered" evidence="1">
    <location>
        <begin position="29"/>
        <end position="67"/>
    </location>
</feature>
<evidence type="ECO:0000313" key="3">
    <source>
        <dbReference type="EMBL" id="SOY27333.1"/>
    </source>
</evidence>
<accession>A0A2K4ZA48</accession>
<keyword evidence="4" id="KW-1185">Reference proteome</keyword>
<evidence type="ECO:0008006" key="5">
    <source>
        <dbReference type="Google" id="ProtNLM"/>
    </source>
</evidence>
<sequence length="606" mass="67158">MKKREVTKKLLAFGMMSAMIMSMAGCGDSGTPVDGSGSVENTQSANGGESAGSSTKEGGEGSSEQAGGDYGELGLVTIYPSNAATSSGLVTGYKADILARRGIQVEVWAYSEEKSNGILASGDLPDIMYVNYDNMATLIESGKILNLGEYLTEEKLPHVVADEPLMTALNYVKEFRSADTGELYGIPAQVGVFELPKDNGIWADTGRNAVKVNWDAYYAAGCPEIKSVDDLIPVMKKMMETTPTAEDGTKTWGTMLNSGSDATYWGNMQLWNKWFGYESDNLPYLIESDMVNGKYSSLLETGKDSLYYKGLKWYNQCMREGVMDPDSINNDRETQKAKVEKSLACMIPSGTCAGWAGYLPVYVEGQQLFPEKWVNTYGTNNYLVVSADCQDLDATLRAVDMLADADTFYEIVCGPEGILWEYGEDGLVKPTEYGLDVTINGKEYDFNGEKPVLWMDSDRLTSSAYSNSYMGPDGAREHRGLGEWTEVKEVNNNSDSYVQWRETFGYDRFYDQVVDKAAYHPFSDLDDVINFCPQPDDVMQLTIDAIKETVVAASWNMVYAKDDAEFEKIWDQMIQDCIDLNAGEVIQWRMDELEKAKGVRDSLKAK</sequence>
<feature type="chain" id="PRO_5039179058" description="Lipoprotein LipO" evidence="2">
    <location>
        <begin position="25"/>
        <end position="606"/>
    </location>
</feature>
<dbReference type="EMBL" id="OFSM01000001">
    <property type="protein sequence ID" value="SOY27333.1"/>
    <property type="molecule type" value="Genomic_DNA"/>
</dbReference>
<organism evidence="3 4">
    <name type="scientific">Acetatifactor muris</name>
    <dbReference type="NCBI Taxonomy" id="879566"/>
    <lineage>
        <taxon>Bacteria</taxon>
        <taxon>Bacillati</taxon>
        <taxon>Bacillota</taxon>
        <taxon>Clostridia</taxon>
        <taxon>Lachnospirales</taxon>
        <taxon>Lachnospiraceae</taxon>
        <taxon>Acetatifactor</taxon>
    </lineage>
</organism>
<dbReference type="Proteomes" id="UP000236311">
    <property type="component" value="Unassembled WGS sequence"/>
</dbReference>
<name>A0A2K4ZA48_9FIRM</name>